<dbReference type="InterPro" id="IPR027417">
    <property type="entry name" value="P-loop_NTPase"/>
</dbReference>
<evidence type="ECO:0000259" key="1">
    <source>
        <dbReference type="Pfam" id="PF03008"/>
    </source>
</evidence>
<evidence type="ECO:0000259" key="2">
    <source>
        <dbReference type="Pfam" id="PF13191"/>
    </source>
</evidence>
<gene>
    <name evidence="3" type="ordered locus">Xcel_2879</name>
</gene>
<dbReference type="Pfam" id="PF03008">
    <property type="entry name" value="DUF234"/>
    <property type="match status" value="1"/>
</dbReference>
<proteinExistence type="predicted"/>
<dbReference type="KEGG" id="xce:Xcel_2879"/>
<dbReference type="HOGENOM" id="CLU_041137_3_0_11"/>
<dbReference type="InterPro" id="IPR041664">
    <property type="entry name" value="AAA_16"/>
</dbReference>
<dbReference type="eggNOG" id="COG1672">
    <property type="taxonomic scope" value="Bacteria"/>
</dbReference>
<reference evidence="4" key="1">
    <citation type="submission" date="2009-11" db="EMBL/GenBank/DDBJ databases">
        <title>The complete chromosome of Xylanimonas cellulosilytica DSM 15894.</title>
        <authorList>
            <consortium name="US DOE Joint Genome Institute (JGI-PGF)"/>
            <person name="Lucas S."/>
            <person name="Copeland A."/>
            <person name="Lapidus A."/>
            <person name="Glavina del Rio T."/>
            <person name="Dalin E."/>
            <person name="Tice H."/>
            <person name="Bruce D."/>
            <person name="Goodwin L."/>
            <person name="Pitluck S."/>
            <person name="Kyrpides N."/>
            <person name="Mavromatis K."/>
            <person name="Ivanova N."/>
            <person name="Mikhailova N."/>
            <person name="Foster B."/>
            <person name="Clum A."/>
            <person name="Brettin T."/>
            <person name="Detter J.C."/>
            <person name="Han C."/>
            <person name="Larimer F."/>
            <person name="Land M."/>
            <person name="Hauser L."/>
            <person name="Markowitz V."/>
            <person name="Cheng J.F."/>
            <person name="Hugenholtz P."/>
            <person name="Woyke T."/>
            <person name="Wu D."/>
            <person name="Gehrich-Schroeter G."/>
            <person name="Schneider S."/>
            <person name="Pukall S.R."/>
            <person name="Klenk H.P."/>
            <person name="Eisen J.A."/>
        </authorList>
    </citation>
    <scope>NUCLEOTIDE SEQUENCE [LARGE SCALE GENOMIC DNA]</scope>
    <source>
        <strain evidence="4">DSM 15894 / CECT 5975 / LMG 20990 / XIL07</strain>
    </source>
</reference>
<dbReference type="Gene3D" id="3.40.50.300">
    <property type="entry name" value="P-loop containing nucleotide triphosphate hydrolases"/>
    <property type="match status" value="1"/>
</dbReference>
<dbReference type="InterPro" id="IPR004256">
    <property type="entry name" value="DUF234"/>
</dbReference>
<accession>D1BYM0</accession>
<feature type="domain" description="Orc1-like AAA ATPase" evidence="2">
    <location>
        <begin position="3"/>
        <end position="123"/>
    </location>
</feature>
<sequence>MARFVGRERELRDLARVLDRVRHPTSDRPGAAVALRGRRRVGKSRLVTEFVANAQVPAFYFVADGARPDVERARFVRAIAASGLPLADSLPETASTSSWHDALNLLALVVPRDRPSVVVLDEVSYLSVNDTGFEGALQAVWDTRLSLLPVMLILIGSNQSEMERLTSHGRPFYGRSTDREIQPLHPRAVAELTGLAPADALDACLVTGGLPALVTSWRPGQSVQDFLADGLSSSLSELVASGERVLTSEFPAEVMAKDVLRAIGSDARTFTAIGQAARVEQPVTLSRSLDLLVERRIVAVDEPLSTKASRLKQYRIADPSMRFWLAFCTDAADLIDAGRGDVVVARVERGWSSWRGRAIEPVIRRLLAESAMGGDGPLPPAAVVGSWWDRTRTNEVDIVGADRSAPASAVTFVGSIKWRDNTPFGRRDEAALARHRDAVPGAGEATPMIAVSRCGGAADETLVLEPGDLL</sequence>
<keyword evidence="4" id="KW-1185">Reference proteome</keyword>
<dbReference type="SUPFAM" id="SSF52540">
    <property type="entry name" value="P-loop containing nucleoside triphosphate hydrolases"/>
    <property type="match status" value="1"/>
</dbReference>
<dbReference type="STRING" id="446471.Xcel_2879"/>
<dbReference type="AlphaFoldDB" id="D1BYM0"/>
<protein>
    <submittedName>
        <fullName evidence="3">ATPase</fullName>
    </submittedName>
</protein>
<dbReference type="Proteomes" id="UP000002255">
    <property type="component" value="Chromosome"/>
</dbReference>
<organism evidence="3 4">
    <name type="scientific">Xylanimonas cellulosilytica (strain DSM 15894 / JCM 12276 / CECT 5975 / KCTC 9989 / LMG 20990 / NBRC 107835 / XIL07)</name>
    <dbReference type="NCBI Taxonomy" id="446471"/>
    <lineage>
        <taxon>Bacteria</taxon>
        <taxon>Bacillati</taxon>
        <taxon>Actinomycetota</taxon>
        <taxon>Actinomycetes</taxon>
        <taxon>Micrococcales</taxon>
        <taxon>Promicromonosporaceae</taxon>
        <taxon>Xylanimonas</taxon>
    </lineage>
</organism>
<feature type="domain" description="DUF234" evidence="1">
    <location>
        <begin position="324"/>
        <end position="420"/>
    </location>
</feature>
<name>D1BYM0_XYLCX</name>
<dbReference type="PANTHER" id="PTHR34704">
    <property type="entry name" value="ATPASE"/>
    <property type="match status" value="1"/>
</dbReference>
<dbReference type="EMBL" id="CP001821">
    <property type="protein sequence ID" value="ACZ31892.1"/>
    <property type="molecule type" value="Genomic_DNA"/>
</dbReference>
<evidence type="ECO:0000313" key="3">
    <source>
        <dbReference type="EMBL" id="ACZ31892.1"/>
    </source>
</evidence>
<dbReference type="OrthoDB" id="3209349at2"/>
<dbReference type="PANTHER" id="PTHR34704:SF2">
    <property type="entry name" value="ATPASE"/>
    <property type="match status" value="1"/>
</dbReference>
<dbReference type="Pfam" id="PF13191">
    <property type="entry name" value="AAA_16"/>
    <property type="match status" value="1"/>
</dbReference>
<reference evidence="3 4" key="2">
    <citation type="journal article" date="2010" name="Stand. Genomic Sci.">
        <title>Complete genome sequence of Xylanimonas cellulosilytica type strain (XIL07).</title>
        <authorList>
            <person name="Foster B."/>
            <person name="Pukall R."/>
            <person name="Abt B."/>
            <person name="Nolan M."/>
            <person name="Glavina Del Rio T."/>
            <person name="Chen F."/>
            <person name="Lucas S."/>
            <person name="Tice H."/>
            <person name="Pitluck S."/>
            <person name="Cheng J.-F."/>
            <person name="Chertkov O."/>
            <person name="Brettin T."/>
            <person name="Han C."/>
            <person name="Detter J.C."/>
            <person name="Bruce D."/>
            <person name="Goodwin L."/>
            <person name="Ivanova N."/>
            <person name="Mavromatis K."/>
            <person name="Pati A."/>
            <person name="Mikhailova N."/>
            <person name="Chen A."/>
            <person name="Palaniappan K."/>
            <person name="Land M."/>
            <person name="Hauser L."/>
            <person name="Chang Y.-J."/>
            <person name="Jeffries C.D."/>
            <person name="Chain P."/>
            <person name="Rohde M."/>
            <person name="Goeker M."/>
            <person name="Bristow J."/>
            <person name="Eisen J.A."/>
            <person name="Markowitz V."/>
            <person name="Hugenholtz P."/>
            <person name="Kyrpides N.C."/>
            <person name="Klenk H.-P."/>
            <person name="Lapidus A."/>
        </authorList>
    </citation>
    <scope>NUCLEOTIDE SEQUENCE [LARGE SCALE GENOMIC DNA]</scope>
    <source>
        <strain evidence="4">DSM 15894 / CECT 5975 / LMG 20990 / XIL07</strain>
    </source>
</reference>
<evidence type="ECO:0000313" key="4">
    <source>
        <dbReference type="Proteomes" id="UP000002255"/>
    </source>
</evidence>